<name>A0AAD5MJB3_PARTN</name>
<feature type="transmembrane region" description="Helical" evidence="1">
    <location>
        <begin position="23"/>
        <end position="43"/>
    </location>
</feature>
<dbReference type="Proteomes" id="UP001196413">
    <property type="component" value="Unassembled WGS sequence"/>
</dbReference>
<comment type="caution">
    <text evidence="2">The sequence shown here is derived from an EMBL/GenBank/DDBJ whole genome shotgun (WGS) entry which is preliminary data.</text>
</comment>
<keyword evidence="1" id="KW-1133">Transmembrane helix</keyword>
<evidence type="ECO:0000313" key="3">
    <source>
        <dbReference type="Proteomes" id="UP001196413"/>
    </source>
</evidence>
<accession>A0AAD5MJB3</accession>
<organism evidence="2 3">
    <name type="scientific">Parelaphostrongylus tenuis</name>
    <name type="common">Meningeal worm</name>
    <dbReference type="NCBI Taxonomy" id="148309"/>
    <lineage>
        <taxon>Eukaryota</taxon>
        <taxon>Metazoa</taxon>
        <taxon>Ecdysozoa</taxon>
        <taxon>Nematoda</taxon>
        <taxon>Chromadorea</taxon>
        <taxon>Rhabditida</taxon>
        <taxon>Rhabditina</taxon>
        <taxon>Rhabditomorpha</taxon>
        <taxon>Strongyloidea</taxon>
        <taxon>Metastrongylidae</taxon>
        <taxon>Parelaphostrongylus</taxon>
    </lineage>
</organism>
<dbReference type="PANTHER" id="PTHR21824">
    <property type="entry name" value="TRANSMEMBRANE PROTEIN 177"/>
    <property type="match status" value="1"/>
</dbReference>
<dbReference type="EMBL" id="JAHQIW010000561">
    <property type="protein sequence ID" value="KAJ1348766.1"/>
    <property type="molecule type" value="Genomic_DNA"/>
</dbReference>
<evidence type="ECO:0000313" key="2">
    <source>
        <dbReference type="EMBL" id="KAJ1348766.1"/>
    </source>
</evidence>
<keyword evidence="1" id="KW-0472">Membrane</keyword>
<gene>
    <name evidence="2" type="ORF">KIN20_004157</name>
</gene>
<keyword evidence="3" id="KW-1185">Reference proteome</keyword>
<reference evidence="2" key="1">
    <citation type="submission" date="2021-06" db="EMBL/GenBank/DDBJ databases">
        <title>Parelaphostrongylus tenuis whole genome reference sequence.</title>
        <authorList>
            <person name="Garwood T.J."/>
            <person name="Larsen P.A."/>
            <person name="Fountain-Jones N.M."/>
            <person name="Garbe J.R."/>
            <person name="Macchietto M.G."/>
            <person name="Kania S.A."/>
            <person name="Gerhold R.W."/>
            <person name="Richards J.E."/>
            <person name="Wolf T.M."/>
        </authorList>
    </citation>
    <scope>NUCLEOTIDE SEQUENCE</scope>
    <source>
        <strain evidence="2">MNPRO001-30</strain>
        <tissue evidence="2">Meninges</tissue>
    </source>
</reference>
<sequence length="134" mass="15029">MFAWCGIFGAGYAIVVGLSKVTGAAVAACIALIVNTLAFNRFCQSYNAYRMKWADERAIDLGANYLQGARDYFNSTMKFNRLLRIILGAEGEKNIARNGDRKSDGIVLSKRLEHVENYWKSHYSSQNVDLSFTE</sequence>
<dbReference type="InterPro" id="IPR026620">
    <property type="entry name" value="TMEM177"/>
</dbReference>
<dbReference type="GO" id="GO:0016020">
    <property type="term" value="C:membrane"/>
    <property type="evidence" value="ECO:0007669"/>
    <property type="project" value="TreeGrafter"/>
</dbReference>
<protein>
    <submittedName>
        <fullName evidence="2">Uncharacterized protein</fullName>
    </submittedName>
</protein>
<dbReference type="AlphaFoldDB" id="A0AAD5MJB3"/>
<dbReference type="PANTHER" id="PTHR21824:SF3">
    <property type="entry name" value="DUF5683 DOMAIN-CONTAINING PROTEIN"/>
    <property type="match status" value="1"/>
</dbReference>
<keyword evidence="1" id="KW-0812">Transmembrane</keyword>
<evidence type="ECO:0000256" key="1">
    <source>
        <dbReference type="SAM" id="Phobius"/>
    </source>
</evidence>
<proteinExistence type="predicted"/>